<keyword evidence="1" id="KW-0472">Membrane</keyword>
<evidence type="ECO:0000256" key="1">
    <source>
        <dbReference type="SAM" id="Phobius"/>
    </source>
</evidence>
<accession>A0AAD1M7B5</accession>
<feature type="domain" description="DUF2510" evidence="2">
    <location>
        <begin position="49"/>
        <end position="77"/>
    </location>
</feature>
<dbReference type="EMBL" id="AP022560">
    <property type="protein sequence ID" value="BBX02281.1"/>
    <property type="molecule type" value="Genomic_DNA"/>
</dbReference>
<keyword evidence="1" id="KW-0812">Transmembrane</keyword>
<keyword evidence="1" id="KW-1133">Transmembrane helix</keyword>
<reference evidence="3 4" key="1">
    <citation type="journal article" date="2019" name="Emerg. Microbes Infect.">
        <title>Comprehensive subspecies identification of 175 nontuberculous mycobacteria species based on 7547 genomic profiles.</title>
        <authorList>
            <person name="Matsumoto Y."/>
            <person name="Kinjo T."/>
            <person name="Motooka D."/>
            <person name="Nabeya D."/>
            <person name="Jung N."/>
            <person name="Uechi K."/>
            <person name="Horii T."/>
            <person name="Iida T."/>
            <person name="Fujita J."/>
            <person name="Nakamura S."/>
        </authorList>
    </citation>
    <scope>NUCLEOTIDE SEQUENCE [LARGE SCALE GENOMIC DNA]</scope>
    <source>
        <strain evidence="3 4">JCM 6375</strain>
    </source>
</reference>
<proteinExistence type="predicted"/>
<dbReference type="Proteomes" id="UP000466681">
    <property type="component" value="Chromosome"/>
</dbReference>
<dbReference type="AlphaFoldDB" id="A0AAD1M7B5"/>
<evidence type="ECO:0000313" key="3">
    <source>
        <dbReference type="EMBL" id="BBX02281.1"/>
    </source>
</evidence>
<keyword evidence="4" id="KW-1185">Reference proteome</keyword>
<dbReference type="KEGG" id="mmor:MMOR_32170"/>
<feature type="transmembrane region" description="Helical" evidence="1">
    <location>
        <begin position="6"/>
        <end position="30"/>
    </location>
</feature>
<sequence>MVGFSPMHLIFMAVLVLIVVGVVVAVVLSVRALAKPKSSTPDAYSAMAPGWYPDPSNPSAQLRYFDGSAWTGSTHPPG</sequence>
<name>A0AAD1M7B5_9MYCO</name>
<protein>
    <recommendedName>
        <fullName evidence="2">DUF2510 domain-containing protein</fullName>
    </recommendedName>
</protein>
<evidence type="ECO:0000313" key="4">
    <source>
        <dbReference type="Proteomes" id="UP000466681"/>
    </source>
</evidence>
<gene>
    <name evidence="3" type="ORF">MMOR_32170</name>
</gene>
<dbReference type="Pfam" id="PF10708">
    <property type="entry name" value="DUF2510"/>
    <property type="match status" value="1"/>
</dbReference>
<dbReference type="InterPro" id="IPR018929">
    <property type="entry name" value="DUF2510"/>
</dbReference>
<organism evidence="3 4">
    <name type="scientific">Mycolicibacterium moriokaense</name>
    <dbReference type="NCBI Taxonomy" id="39691"/>
    <lineage>
        <taxon>Bacteria</taxon>
        <taxon>Bacillati</taxon>
        <taxon>Actinomycetota</taxon>
        <taxon>Actinomycetes</taxon>
        <taxon>Mycobacteriales</taxon>
        <taxon>Mycobacteriaceae</taxon>
        <taxon>Mycolicibacterium</taxon>
    </lineage>
</organism>
<evidence type="ECO:0000259" key="2">
    <source>
        <dbReference type="Pfam" id="PF10708"/>
    </source>
</evidence>
<dbReference type="RefSeq" id="WP_337360499.1">
    <property type="nucleotide sequence ID" value="NZ_AP022560.1"/>
</dbReference>